<evidence type="ECO:0000256" key="2">
    <source>
        <dbReference type="ARBA" id="ARBA00012052"/>
    </source>
</evidence>
<dbReference type="Gene3D" id="3.30.70.890">
    <property type="entry name" value="GHMP kinase, C-terminal domain"/>
    <property type="match status" value="1"/>
</dbReference>
<dbReference type="EMBL" id="CABWIC010000011">
    <property type="protein sequence ID" value="VWL98617.1"/>
    <property type="molecule type" value="Genomic_DNA"/>
</dbReference>
<dbReference type="HAMAP" id="MF_00061">
    <property type="entry name" value="IspE"/>
    <property type="match status" value="1"/>
</dbReference>
<dbReference type="GeneID" id="77466121"/>
<keyword evidence="7 9" id="KW-0067">ATP-binding</keyword>
<dbReference type="GO" id="GO:0005524">
    <property type="term" value="F:ATP binding"/>
    <property type="evidence" value="ECO:0007669"/>
    <property type="project" value="UniProtKB-UniRule"/>
</dbReference>
<comment type="catalytic activity">
    <reaction evidence="9">
        <text>4-CDP-2-C-methyl-D-erythritol + ATP = 4-CDP-2-C-methyl-D-erythritol 2-phosphate + ADP + H(+)</text>
        <dbReference type="Rhea" id="RHEA:18437"/>
        <dbReference type="ChEBI" id="CHEBI:15378"/>
        <dbReference type="ChEBI" id="CHEBI:30616"/>
        <dbReference type="ChEBI" id="CHEBI:57823"/>
        <dbReference type="ChEBI" id="CHEBI:57919"/>
        <dbReference type="ChEBI" id="CHEBI:456216"/>
        <dbReference type="EC" id="2.7.1.148"/>
    </reaction>
</comment>
<keyword evidence="4 9" id="KW-0808">Transferase</keyword>
<gene>
    <name evidence="9 13" type="primary">ispE</name>
    <name evidence="13" type="ORF">JKKLCJKK_01135</name>
    <name evidence="12" type="ORF">KHY67_06630</name>
</gene>
<dbReference type="Proteomes" id="UP000405524">
    <property type="component" value="Unassembled WGS sequence"/>
</dbReference>
<reference evidence="13 14" key="1">
    <citation type="submission" date="2019-10" db="EMBL/GenBank/DDBJ databases">
        <authorList>
            <person name="Wolf R A."/>
        </authorList>
    </citation>
    <scope>NUCLEOTIDE SEQUENCE [LARGE SCALE GENOMIC DNA]</scope>
    <source>
        <strain evidence="13">Collinsella_intestinalis_DSM_13632</strain>
    </source>
</reference>
<name>A0A5K1J6H3_9ACTN</name>
<dbReference type="Proteomes" id="UP000738879">
    <property type="component" value="Unassembled WGS sequence"/>
</dbReference>
<comment type="function">
    <text evidence="9">Catalyzes the phosphorylation of the position 2 hydroxy group of 4-diphosphocytidyl-2C-methyl-D-erythritol.</text>
</comment>
<dbReference type="OrthoDB" id="3173073at2"/>
<dbReference type="Pfam" id="PF08544">
    <property type="entry name" value="GHMP_kinases_C"/>
    <property type="match status" value="1"/>
</dbReference>
<dbReference type="EC" id="2.7.1.148" evidence="2 9"/>
<evidence type="ECO:0000256" key="6">
    <source>
        <dbReference type="ARBA" id="ARBA00022777"/>
    </source>
</evidence>
<keyword evidence="5 9" id="KW-0547">Nucleotide-binding</keyword>
<evidence type="ECO:0000259" key="10">
    <source>
        <dbReference type="Pfam" id="PF00288"/>
    </source>
</evidence>
<dbReference type="InterPro" id="IPR006204">
    <property type="entry name" value="GHMP_kinase_N_dom"/>
</dbReference>
<feature type="active site" evidence="9">
    <location>
        <position position="158"/>
    </location>
</feature>
<feature type="domain" description="GHMP kinase C-terminal" evidence="11">
    <location>
        <begin position="221"/>
        <end position="290"/>
    </location>
</feature>
<dbReference type="SUPFAM" id="SSF55060">
    <property type="entry name" value="GHMP Kinase, C-terminal domain"/>
    <property type="match status" value="1"/>
</dbReference>
<dbReference type="InterPro" id="IPR014721">
    <property type="entry name" value="Ribsml_uS5_D2-typ_fold_subgr"/>
</dbReference>
<dbReference type="AlphaFoldDB" id="A0A5K1J6H3"/>
<organism evidence="13 14">
    <name type="scientific">Collinsella intestinalis</name>
    <dbReference type="NCBI Taxonomy" id="147207"/>
    <lineage>
        <taxon>Bacteria</taxon>
        <taxon>Bacillati</taxon>
        <taxon>Actinomycetota</taxon>
        <taxon>Coriobacteriia</taxon>
        <taxon>Coriobacteriales</taxon>
        <taxon>Coriobacteriaceae</taxon>
        <taxon>Collinsella</taxon>
    </lineage>
</organism>
<evidence type="ECO:0000313" key="14">
    <source>
        <dbReference type="Proteomes" id="UP000405524"/>
    </source>
</evidence>
<dbReference type="EMBL" id="JAGZJA010000008">
    <property type="protein sequence ID" value="MBS5147359.1"/>
    <property type="molecule type" value="Genomic_DNA"/>
</dbReference>
<evidence type="ECO:0000256" key="1">
    <source>
        <dbReference type="ARBA" id="ARBA00009684"/>
    </source>
</evidence>
<evidence type="ECO:0000256" key="3">
    <source>
        <dbReference type="ARBA" id="ARBA00017473"/>
    </source>
</evidence>
<evidence type="ECO:0000256" key="4">
    <source>
        <dbReference type="ARBA" id="ARBA00022679"/>
    </source>
</evidence>
<dbReference type="GO" id="GO:0019288">
    <property type="term" value="P:isopentenyl diphosphate biosynthetic process, methylerythritol 4-phosphate pathway"/>
    <property type="evidence" value="ECO:0007669"/>
    <property type="project" value="UniProtKB-UniRule"/>
</dbReference>
<proteinExistence type="inferred from homology"/>
<comment type="pathway">
    <text evidence="9">Isoprenoid biosynthesis; isopentenyl diphosphate biosynthesis via DXP pathway; isopentenyl diphosphate from 1-deoxy-D-xylulose 5-phosphate: step 3/6.</text>
</comment>
<evidence type="ECO:0000256" key="5">
    <source>
        <dbReference type="ARBA" id="ARBA00022741"/>
    </source>
</evidence>
<accession>A0A5K1J6H3</accession>
<protein>
    <recommendedName>
        <fullName evidence="3 9">4-diphosphocytidyl-2-C-methyl-D-erythritol kinase</fullName>
        <shortName evidence="9">CMK</shortName>
        <ecNumber evidence="2 9">2.7.1.148</ecNumber>
    </recommendedName>
    <alternativeName>
        <fullName evidence="8 9">4-(cytidine-5'-diphospho)-2-C-methyl-D-erythritol kinase</fullName>
    </alternativeName>
</protein>
<evidence type="ECO:0000256" key="7">
    <source>
        <dbReference type="ARBA" id="ARBA00022840"/>
    </source>
</evidence>
<dbReference type="PIRSF" id="PIRSF010376">
    <property type="entry name" value="IspE"/>
    <property type="match status" value="1"/>
</dbReference>
<dbReference type="Gene3D" id="3.30.230.10">
    <property type="match status" value="1"/>
</dbReference>
<keyword evidence="9" id="KW-0414">Isoprene biosynthesis</keyword>
<dbReference type="GO" id="GO:0016114">
    <property type="term" value="P:terpenoid biosynthetic process"/>
    <property type="evidence" value="ECO:0007669"/>
    <property type="project" value="UniProtKB-UniRule"/>
</dbReference>
<dbReference type="UniPathway" id="UPA00056">
    <property type="reaction ID" value="UER00094"/>
</dbReference>
<evidence type="ECO:0000259" key="11">
    <source>
        <dbReference type="Pfam" id="PF08544"/>
    </source>
</evidence>
<evidence type="ECO:0000256" key="8">
    <source>
        <dbReference type="ARBA" id="ARBA00032554"/>
    </source>
</evidence>
<dbReference type="InterPro" id="IPR013750">
    <property type="entry name" value="GHMP_kinase_C_dom"/>
</dbReference>
<dbReference type="GO" id="GO:0050515">
    <property type="term" value="F:4-(cytidine 5'-diphospho)-2-C-methyl-D-erythritol kinase activity"/>
    <property type="evidence" value="ECO:0007669"/>
    <property type="project" value="UniProtKB-UniRule"/>
</dbReference>
<keyword evidence="6 9" id="KW-0418">Kinase</keyword>
<comment type="caution">
    <text evidence="9">Lacks conserved residue(s) required for the propagation of feature annotation.</text>
</comment>
<dbReference type="SUPFAM" id="SSF54211">
    <property type="entry name" value="Ribosomal protein S5 domain 2-like"/>
    <property type="match status" value="1"/>
</dbReference>
<dbReference type="NCBIfam" id="TIGR00154">
    <property type="entry name" value="ispE"/>
    <property type="match status" value="1"/>
</dbReference>
<dbReference type="InterPro" id="IPR020568">
    <property type="entry name" value="Ribosomal_Su5_D2-typ_SF"/>
</dbReference>
<evidence type="ECO:0000256" key="9">
    <source>
        <dbReference type="HAMAP-Rule" id="MF_00061"/>
    </source>
</evidence>
<reference evidence="12" key="2">
    <citation type="submission" date="2021-02" db="EMBL/GenBank/DDBJ databases">
        <title>Infant gut strain persistence is associated with maternal origin, phylogeny, and functional potential including surface adhesion and iron acquisition.</title>
        <authorList>
            <person name="Lou Y.C."/>
        </authorList>
    </citation>
    <scope>NUCLEOTIDE SEQUENCE</scope>
    <source>
        <strain evidence="12">L3_128_245G1_dasL3_128_245G1_concoct_49</strain>
    </source>
</reference>
<dbReference type="InterPro" id="IPR036554">
    <property type="entry name" value="GHMP_kinase_C_sf"/>
</dbReference>
<sequence>MPAPNPAFDPLRAAGVRAEAPQGRFMLITAPAKINLYLGVHEQTDEEGYHGVDTVMTTLDIADTLAIAPSDRLMVKTVPEADFPQESNSAYKAAVAMGEAFGREPNFAILIDKHIPIRAGLGGPSTDAAATIMGICRYWGVDPRDERIDAVARSIGADVPFFLYGPPAHLDGRGDTMREMFRPLTGTPVALVKPMTGGVSTVEAYRRFDESPQPAGELEPMLDAMRAHDEDAVFSHVSNNLAPVARELCPEIGEILDWLREQPDVRAVDVCGSGATVFAVCKTQMAAEKIGIAAMKEHGWWAQAAKMEKSGPFIAVG</sequence>
<feature type="domain" description="GHMP kinase N-terminal" evidence="10">
    <location>
        <begin position="88"/>
        <end position="165"/>
    </location>
</feature>
<dbReference type="PANTHER" id="PTHR43527">
    <property type="entry name" value="4-DIPHOSPHOCYTIDYL-2-C-METHYL-D-ERYTHRITOL KINASE, CHLOROPLASTIC"/>
    <property type="match status" value="1"/>
</dbReference>
<comment type="similarity">
    <text evidence="1 9">Belongs to the GHMP kinase family. IspE subfamily.</text>
</comment>
<dbReference type="InterPro" id="IPR004424">
    <property type="entry name" value="IspE"/>
</dbReference>
<evidence type="ECO:0000313" key="12">
    <source>
        <dbReference type="EMBL" id="MBS5147359.1"/>
    </source>
</evidence>
<feature type="active site" evidence="9">
    <location>
        <position position="33"/>
    </location>
</feature>
<dbReference type="Pfam" id="PF00288">
    <property type="entry name" value="GHMP_kinases_N"/>
    <property type="match status" value="1"/>
</dbReference>
<dbReference type="RefSeq" id="WP_006723122.1">
    <property type="nucleotide sequence ID" value="NZ_CABWIC010000011.1"/>
</dbReference>
<evidence type="ECO:0000313" key="13">
    <source>
        <dbReference type="EMBL" id="VWL98617.1"/>
    </source>
</evidence>
<dbReference type="PANTHER" id="PTHR43527:SF2">
    <property type="entry name" value="4-DIPHOSPHOCYTIDYL-2-C-METHYL-D-ERYTHRITOL KINASE, CHLOROPLASTIC"/>
    <property type="match status" value="1"/>
</dbReference>